<evidence type="ECO:0000313" key="3">
    <source>
        <dbReference type="EMBL" id="KAK8948050.1"/>
    </source>
</evidence>
<dbReference type="PANTHER" id="PTHR43240">
    <property type="entry name" value="1,4-DIHYDROXY-2-NAPHTHOYL-COA THIOESTERASE 1"/>
    <property type="match status" value="1"/>
</dbReference>
<dbReference type="EMBL" id="JBBWWR010000016">
    <property type="protein sequence ID" value="KAK8948050.1"/>
    <property type="molecule type" value="Genomic_DNA"/>
</dbReference>
<dbReference type="Proteomes" id="UP001412067">
    <property type="component" value="Unassembled WGS sequence"/>
</dbReference>
<organism evidence="3 4">
    <name type="scientific">Platanthera guangdongensis</name>
    <dbReference type="NCBI Taxonomy" id="2320717"/>
    <lineage>
        <taxon>Eukaryota</taxon>
        <taxon>Viridiplantae</taxon>
        <taxon>Streptophyta</taxon>
        <taxon>Embryophyta</taxon>
        <taxon>Tracheophyta</taxon>
        <taxon>Spermatophyta</taxon>
        <taxon>Magnoliopsida</taxon>
        <taxon>Liliopsida</taxon>
        <taxon>Asparagales</taxon>
        <taxon>Orchidaceae</taxon>
        <taxon>Orchidoideae</taxon>
        <taxon>Orchideae</taxon>
        <taxon>Orchidinae</taxon>
        <taxon>Platanthera</taxon>
    </lineage>
</organism>
<comment type="caution">
    <text evidence="3">The sequence shown here is derived from an EMBL/GenBank/DDBJ whole genome shotgun (WGS) entry which is preliminary data.</text>
</comment>
<dbReference type="InterPro" id="IPR029069">
    <property type="entry name" value="HotDog_dom_sf"/>
</dbReference>
<feature type="domain" description="Thioesterase" evidence="2">
    <location>
        <begin position="56"/>
        <end position="127"/>
    </location>
</feature>
<dbReference type="NCBIfam" id="TIGR00369">
    <property type="entry name" value="unchar_dom_1"/>
    <property type="match status" value="1"/>
</dbReference>
<reference evidence="3 4" key="1">
    <citation type="journal article" date="2022" name="Nat. Plants">
        <title>Genomes of leafy and leafless Platanthera orchids illuminate the evolution of mycoheterotrophy.</title>
        <authorList>
            <person name="Li M.H."/>
            <person name="Liu K.W."/>
            <person name="Li Z."/>
            <person name="Lu H.C."/>
            <person name="Ye Q.L."/>
            <person name="Zhang D."/>
            <person name="Wang J.Y."/>
            <person name="Li Y.F."/>
            <person name="Zhong Z.M."/>
            <person name="Liu X."/>
            <person name="Yu X."/>
            <person name="Liu D.K."/>
            <person name="Tu X.D."/>
            <person name="Liu B."/>
            <person name="Hao Y."/>
            <person name="Liao X.Y."/>
            <person name="Jiang Y.T."/>
            <person name="Sun W.H."/>
            <person name="Chen J."/>
            <person name="Chen Y.Q."/>
            <person name="Ai Y."/>
            <person name="Zhai J.W."/>
            <person name="Wu S.S."/>
            <person name="Zhou Z."/>
            <person name="Hsiao Y.Y."/>
            <person name="Wu W.L."/>
            <person name="Chen Y.Y."/>
            <person name="Lin Y.F."/>
            <person name="Hsu J.L."/>
            <person name="Li C.Y."/>
            <person name="Wang Z.W."/>
            <person name="Zhao X."/>
            <person name="Zhong W.Y."/>
            <person name="Ma X.K."/>
            <person name="Ma L."/>
            <person name="Huang J."/>
            <person name="Chen G.Z."/>
            <person name="Huang M.Z."/>
            <person name="Huang L."/>
            <person name="Peng D.H."/>
            <person name="Luo Y.B."/>
            <person name="Zou S.Q."/>
            <person name="Chen S.P."/>
            <person name="Lan S."/>
            <person name="Tsai W.C."/>
            <person name="Van de Peer Y."/>
            <person name="Liu Z.J."/>
        </authorList>
    </citation>
    <scope>NUCLEOTIDE SEQUENCE [LARGE SCALE GENOMIC DNA]</scope>
    <source>
        <strain evidence="3">Lor288</strain>
    </source>
</reference>
<evidence type="ECO:0000259" key="2">
    <source>
        <dbReference type="Pfam" id="PF03061"/>
    </source>
</evidence>
<name>A0ABR2LRN0_9ASPA</name>
<dbReference type="Pfam" id="PF03061">
    <property type="entry name" value="4HBT"/>
    <property type="match status" value="1"/>
</dbReference>
<gene>
    <name evidence="3" type="ORF">KSP40_PGU019745</name>
</gene>
<keyword evidence="1" id="KW-0378">Hydrolase</keyword>
<dbReference type="CDD" id="cd03443">
    <property type="entry name" value="PaaI_thioesterase"/>
    <property type="match status" value="1"/>
</dbReference>
<dbReference type="Gene3D" id="3.10.129.10">
    <property type="entry name" value="Hotdog Thioesterase"/>
    <property type="match status" value="1"/>
</dbReference>
<dbReference type="PANTHER" id="PTHR43240:SF24">
    <property type="entry name" value="OS05G0137700 PROTEIN"/>
    <property type="match status" value="1"/>
</dbReference>
<dbReference type="InterPro" id="IPR003736">
    <property type="entry name" value="PAAI_dom"/>
</dbReference>
<evidence type="ECO:0000256" key="1">
    <source>
        <dbReference type="ARBA" id="ARBA00022801"/>
    </source>
</evidence>
<sequence>MAGTPSTPFDRQNQARITAVIDRPLHSLGFVYSNVSPEKITGHLTVSEPWCQPFKRMHGGVAAFVAEGVASAGAYFASGYQRVAGVQLSVNYIKPAFLGDQVDVEATRILLGRTIQVWEVQQWKTSPTSEERVLLSTSTVTLCILPPTKDSSGFEAAVKKYAKL</sequence>
<accession>A0ABR2LRN0</accession>
<proteinExistence type="predicted"/>
<dbReference type="InterPro" id="IPR006683">
    <property type="entry name" value="Thioestr_dom"/>
</dbReference>
<protein>
    <recommendedName>
        <fullName evidence="2">Thioesterase domain-containing protein</fullName>
    </recommendedName>
</protein>
<evidence type="ECO:0000313" key="4">
    <source>
        <dbReference type="Proteomes" id="UP001412067"/>
    </source>
</evidence>
<keyword evidence="4" id="KW-1185">Reference proteome</keyword>
<dbReference type="SUPFAM" id="SSF54637">
    <property type="entry name" value="Thioesterase/thiol ester dehydrase-isomerase"/>
    <property type="match status" value="1"/>
</dbReference>